<name>A0A2T4UNW3_9MICO</name>
<dbReference type="GeneID" id="55634324"/>
<organism evidence="1 2">
    <name type="scientific">Rathayibacter caricis DSM 15933</name>
    <dbReference type="NCBI Taxonomy" id="1328867"/>
    <lineage>
        <taxon>Bacteria</taxon>
        <taxon>Bacillati</taxon>
        <taxon>Actinomycetota</taxon>
        <taxon>Actinomycetes</taxon>
        <taxon>Micrococcales</taxon>
        <taxon>Microbacteriaceae</taxon>
        <taxon>Rathayibacter</taxon>
    </lineage>
</organism>
<evidence type="ECO:0000313" key="1">
    <source>
        <dbReference type="EMBL" id="PTL71219.1"/>
    </source>
</evidence>
<comment type="caution">
    <text evidence="1">The sequence shown here is derived from an EMBL/GenBank/DDBJ whole genome shotgun (WGS) entry which is preliminary data.</text>
</comment>
<dbReference type="AlphaFoldDB" id="A0A2T4UNW3"/>
<keyword evidence="2" id="KW-1185">Reference proteome</keyword>
<gene>
    <name evidence="1" type="ORF">C1I63_18435</name>
</gene>
<accession>A0A2T4UNW3</accession>
<proteinExistence type="predicted"/>
<protein>
    <submittedName>
        <fullName evidence="1">Uncharacterized protein</fullName>
    </submittedName>
</protein>
<dbReference type="EMBL" id="PZPL01000002">
    <property type="protein sequence ID" value="PTL71219.1"/>
    <property type="molecule type" value="Genomic_DNA"/>
</dbReference>
<dbReference type="RefSeq" id="WP_107576027.1">
    <property type="nucleotide sequence ID" value="NZ_PZPL01000002.1"/>
</dbReference>
<reference evidence="1 2" key="1">
    <citation type="submission" date="2018-03" db="EMBL/GenBank/DDBJ databases">
        <title>Bacteriophage NCPPB3778 and a type I-E CRISPR drive the evolution of the US Biological Select Agent, Rathayibacter toxicus.</title>
        <authorList>
            <person name="Davis E.W.II."/>
            <person name="Tabima J.F."/>
            <person name="Weisberg A.J."/>
            <person name="Dantas Lopes L."/>
            <person name="Wiseman M.S."/>
            <person name="Wiseman M.S."/>
            <person name="Pupko T."/>
            <person name="Belcher M.S."/>
            <person name="Sechler A.J."/>
            <person name="Tancos M.A."/>
            <person name="Schroeder B.K."/>
            <person name="Murray T.D."/>
            <person name="Luster D.G."/>
            <person name="Schneider W.L."/>
            <person name="Rogers E."/>
            <person name="Andreote F.D."/>
            <person name="Grunwald N.J."/>
            <person name="Putnam M.L."/>
            <person name="Chang J.H."/>
        </authorList>
    </citation>
    <scope>NUCLEOTIDE SEQUENCE [LARGE SCALE GENOMIC DNA]</scope>
    <source>
        <strain evidence="1 2">DSM 15933</strain>
    </source>
</reference>
<evidence type="ECO:0000313" key="2">
    <source>
        <dbReference type="Proteomes" id="UP000241085"/>
    </source>
</evidence>
<sequence>MSFRDESQQDTIRVLEDLIAAFSGPHWVHPAHAEQVLTHATDLLGVAQNFGSPRRLRMPTLMWPRSAVFEIPDPPPVPPSAL</sequence>
<dbReference type="Proteomes" id="UP000241085">
    <property type="component" value="Unassembled WGS sequence"/>
</dbReference>